<organism evidence="2 3">
    <name type="scientific">Luteipulveratus mongoliensis</name>
    <dbReference type="NCBI Taxonomy" id="571913"/>
    <lineage>
        <taxon>Bacteria</taxon>
        <taxon>Bacillati</taxon>
        <taxon>Actinomycetota</taxon>
        <taxon>Actinomycetes</taxon>
        <taxon>Micrococcales</taxon>
        <taxon>Dermacoccaceae</taxon>
        <taxon>Luteipulveratus</taxon>
    </lineage>
</organism>
<dbReference type="EMBL" id="CP011112">
    <property type="protein sequence ID" value="AKU18129.1"/>
    <property type="molecule type" value="Genomic_DNA"/>
</dbReference>
<evidence type="ECO:0000313" key="2">
    <source>
        <dbReference type="EMBL" id="AKU18129.1"/>
    </source>
</evidence>
<dbReference type="PATRIC" id="fig|571913.6.peg.4755"/>
<sequence length="284" mass="29157">MPVSGPDVVSTLRALEQLPGVAEAVATARDACTELRWHQALRRRIPEAAAESRVRGARASAALDGAEIPVDAVRDLMRGAVAWPTDDDAVMQTLRSAVQATAESEHVRPQVGTSPAQALARLHVAAGSPLLPADQVGRPRVAGEDSRELVELGAAPESTEVAERLRGLADLTGAMSAAPALVVAAVVHGEIAVMRPFVRGNAVVARAFERAVLIESGLEPTGVVVPEVGHGKEGVAGYAGALTAYASGSPEGVALWLTHCAQAVQHGAAEGMAIADAVLAGRLS</sequence>
<keyword evidence="3" id="KW-1185">Reference proteome</keyword>
<dbReference type="InterPro" id="IPR036597">
    <property type="entry name" value="Fido-like_dom_sf"/>
</dbReference>
<dbReference type="SUPFAM" id="SSF140931">
    <property type="entry name" value="Fic-like"/>
    <property type="match status" value="1"/>
</dbReference>
<proteinExistence type="predicted"/>
<dbReference type="KEGG" id="lmoi:VV02_23480"/>
<dbReference type="Proteomes" id="UP000066480">
    <property type="component" value="Chromosome"/>
</dbReference>
<gene>
    <name evidence="2" type="ORF">VV02_23480</name>
</gene>
<dbReference type="PROSITE" id="PS51459">
    <property type="entry name" value="FIDO"/>
    <property type="match status" value="1"/>
</dbReference>
<evidence type="ECO:0000313" key="3">
    <source>
        <dbReference type="Proteomes" id="UP000066480"/>
    </source>
</evidence>
<evidence type="ECO:0000259" key="1">
    <source>
        <dbReference type="PROSITE" id="PS51459"/>
    </source>
</evidence>
<accession>A0A0K1JN37</accession>
<dbReference type="AlphaFoldDB" id="A0A0K1JN37"/>
<dbReference type="STRING" id="571913.VV02_23480"/>
<name>A0A0K1JN37_9MICO</name>
<dbReference type="InterPro" id="IPR003812">
    <property type="entry name" value="Fido"/>
</dbReference>
<reference evidence="2 3" key="1">
    <citation type="submission" date="2015-03" db="EMBL/GenBank/DDBJ databases">
        <title>Luteipulveratus halotolerans sp. nov., a novel actinobacterium (Dermacoccaceae) from Sarawak, Malaysia.</title>
        <authorList>
            <person name="Juboi H."/>
            <person name="Basik A."/>
            <person name="Shamsul S.S."/>
            <person name="Arnold P."/>
            <person name="Schmitt E.K."/>
            <person name="Sanglier J.-J."/>
            <person name="Yeo T."/>
        </authorList>
    </citation>
    <scope>NUCLEOTIDE SEQUENCE [LARGE SCALE GENOMIC DNA]</scope>
    <source>
        <strain evidence="2 3">MN07-A0370</strain>
    </source>
</reference>
<feature type="domain" description="Fido" evidence="1">
    <location>
        <begin position="114"/>
        <end position="259"/>
    </location>
</feature>
<dbReference type="Gene3D" id="1.10.3290.10">
    <property type="entry name" value="Fido-like domain"/>
    <property type="match status" value="1"/>
</dbReference>
<protein>
    <recommendedName>
        <fullName evidence="1">Fido domain-containing protein</fullName>
    </recommendedName>
</protein>